<dbReference type="Pfam" id="PF00392">
    <property type="entry name" value="GntR"/>
    <property type="match status" value="1"/>
</dbReference>
<evidence type="ECO:0000313" key="9">
    <source>
        <dbReference type="Proteomes" id="UP000186513"/>
    </source>
</evidence>
<dbReference type="STRING" id="1121279.SAMN02745887_03258"/>
<organism evidence="8 9">
    <name type="scientific">Chitinimonas taiwanensis DSM 18899</name>
    <dbReference type="NCBI Taxonomy" id="1121279"/>
    <lineage>
        <taxon>Bacteria</taxon>
        <taxon>Pseudomonadati</taxon>
        <taxon>Pseudomonadota</taxon>
        <taxon>Betaproteobacteria</taxon>
        <taxon>Neisseriales</taxon>
        <taxon>Chitinibacteraceae</taxon>
        <taxon>Chitinimonas</taxon>
    </lineage>
</organism>
<dbReference type="InterPro" id="IPR000524">
    <property type="entry name" value="Tscrpt_reg_HTH_GntR"/>
</dbReference>
<keyword evidence="9" id="KW-1185">Reference proteome</keyword>
<evidence type="ECO:0000256" key="4">
    <source>
        <dbReference type="ARBA" id="ARBA00023015"/>
    </source>
</evidence>
<dbReference type="GO" id="GO:0030170">
    <property type="term" value="F:pyridoxal phosphate binding"/>
    <property type="evidence" value="ECO:0007669"/>
    <property type="project" value="InterPro"/>
</dbReference>
<dbReference type="InterPro" id="IPR036390">
    <property type="entry name" value="WH_DNA-bd_sf"/>
</dbReference>
<dbReference type="SMART" id="SM00345">
    <property type="entry name" value="HTH_GNTR"/>
    <property type="match status" value="1"/>
</dbReference>
<keyword evidence="4" id="KW-0805">Transcription regulation</keyword>
<dbReference type="GO" id="GO:0003700">
    <property type="term" value="F:DNA-binding transcription factor activity"/>
    <property type="evidence" value="ECO:0007669"/>
    <property type="project" value="InterPro"/>
</dbReference>
<comment type="similarity">
    <text evidence="1">In the C-terminal section; belongs to the class-I pyridoxal-phosphate-dependent aminotransferase family.</text>
</comment>
<evidence type="ECO:0000256" key="3">
    <source>
        <dbReference type="ARBA" id="ARBA00022898"/>
    </source>
</evidence>
<dbReference type="RefSeq" id="WP_072429746.1">
    <property type="nucleotide sequence ID" value="NZ_FPKR01000014.1"/>
</dbReference>
<protein>
    <recommendedName>
        <fullName evidence="2">Putative 8-amino-7-oxononanoate synthase</fullName>
    </recommendedName>
</protein>
<dbReference type="CDD" id="cd07377">
    <property type="entry name" value="WHTH_GntR"/>
    <property type="match status" value="1"/>
</dbReference>
<dbReference type="InterPro" id="IPR015421">
    <property type="entry name" value="PyrdxlP-dep_Trfase_major"/>
</dbReference>
<dbReference type="SUPFAM" id="SSF46785">
    <property type="entry name" value="Winged helix' DNA-binding domain"/>
    <property type="match status" value="1"/>
</dbReference>
<dbReference type="EMBL" id="FPKR01000014">
    <property type="protein sequence ID" value="SFZ78915.1"/>
    <property type="molecule type" value="Genomic_DNA"/>
</dbReference>
<proteinExistence type="inferred from homology"/>
<dbReference type="InterPro" id="IPR004839">
    <property type="entry name" value="Aminotransferase_I/II_large"/>
</dbReference>
<dbReference type="Proteomes" id="UP000186513">
    <property type="component" value="Unassembled WGS sequence"/>
</dbReference>
<dbReference type="OrthoDB" id="9804020at2"/>
<dbReference type="PANTHER" id="PTHR46577:SF2">
    <property type="entry name" value="TRANSCRIPTIONAL REGULATORY PROTEIN"/>
    <property type="match status" value="1"/>
</dbReference>
<dbReference type="CDD" id="cd00609">
    <property type="entry name" value="AAT_like"/>
    <property type="match status" value="1"/>
</dbReference>
<dbReference type="Gene3D" id="3.40.640.10">
    <property type="entry name" value="Type I PLP-dependent aspartate aminotransferase-like (Major domain)"/>
    <property type="match status" value="1"/>
</dbReference>
<dbReference type="AlphaFoldDB" id="A0A1K2HQ90"/>
<gene>
    <name evidence="8" type="ORF">SAMN02745887_03258</name>
</gene>
<dbReference type="Gene3D" id="1.10.10.10">
    <property type="entry name" value="Winged helix-like DNA-binding domain superfamily/Winged helix DNA-binding domain"/>
    <property type="match status" value="1"/>
</dbReference>
<dbReference type="PANTHER" id="PTHR46577">
    <property type="entry name" value="HTH-TYPE TRANSCRIPTIONAL REGULATORY PROTEIN GABR"/>
    <property type="match status" value="1"/>
</dbReference>
<dbReference type="InterPro" id="IPR036388">
    <property type="entry name" value="WH-like_DNA-bd_sf"/>
</dbReference>
<dbReference type="Gene3D" id="3.90.1150.10">
    <property type="entry name" value="Aspartate Aminotransferase, domain 1"/>
    <property type="match status" value="1"/>
</dbReference>
<feature type="domain" description="HTH gntR-type" evidence="7">
    <location>
        <begin position="12"/>
        <end position="80"/>
    </location>
</feature>
<evidence type="ECO:0000256" key="2">
    <source>
        <dbReference type="ARBA" id="ARBA00021531"/>
    </source>
</evidence>
<dbReference type="InterPro" id="IPR051446">
    <property type="entry name" value="HTH_trans_reg/aminotransferase"/>
</dbReference>
<dbReference type="GO" id="GO:0003677">
    <property type="term" value="F:DNA binding"/>
    <property type="evidence" value="ECO:0007669"/>
    <property type="project" value="UniProtKB-KW"/>
</dbReference>
<keyword evidence="3" id="KW-0663">Pyridoxal phosphate</keyword>
<evidence type="ECO:0000256" key="1">
    <source>
        <dbReference type="ARBA" id="ARBA00005384"/>
    </source>
</evidence>
<dbReference type="Pfam" id="PF00155">
    <property type="entry name" value="Aminotran_1_2"/>
    <property type="match status" value="1"/>
</dbReference>
<evidence type="ECO:0000256" key="5">
    <source>
        <dbReference type="ARBA" id="ARBA00023125"/>
    </source>
</evidence>
<evidence type="ECO:0000256" key="6">
    <source>
        <dbReference type="ARBA" id="ARBA00023163"/>
    </source>
</evidence>
<keyword evidence="6" id="KW-0804">Transcription</keyword>
<sequence length="476" mass="53077">MTPLVVDHAAARPLVEQIVEQFIARIGDKSLRAGSRLPSIRRFAAEYHVSKFTVVEAYDRLVALGYVQSRRGAGFFVASRMEASSHLSPRREPPLRRCVDSLWLLRHDALTSDANLLRPGCGWLPADWMPQAELEKALRDLTRRPNARLTSYGEPFGYRPLRQQLCVRLAELEIEAQPEQIVLTAGAMQALDLIARYLVDEGDVVLVDEPGFFNLFANQKLNGARLLGVPRTPNGPDVAVLEQLLAEHQPKLFITNSVLHNPTGTSLNRANAFRILQLAEKYDLTIVEDDIFSDFQTGPGERLAALDQLNRVIYIGSFSKTLSANLRVGYIVADPRRAQDLCDLKLLTSLSTSEVAERVMHAMLTEGAYRKHMERVKTRLKQVSDAVLPRLENMGYTLWAQPSGGMFCYARLPGVMDTAPLAQAAVEEGLMLAPGSLFCPRGETTAWLRFNLAHMDNPRVWDWLARAAAVEPAKAL</sequence>
<reference evidence="8 9" key="1">
    <citation type="submission" date="2016-11" db="EMBL/GenBank/DDBJ databases">
        <authorList>
            <person name="Jaros S."/>
            <person name="Januszkiewicz K."/>
            <person name="Wedrychowicz H."/>
        </authorList>
    </citation>
    <scope>NUCLEOTIDE SEQUENCE [LARGE SCALE GENOMIC DNA]</scope>
    <source>
        <strain evidence="8 9">DSM 18899</strain>
    </source>
</reference>
<evidence type="ECO:0000259" key="7">
    <source>
        <dbReference type="PROSITE" id="PS50949"/>
    </source>
</evidence>
<dbReference type="SUPFAM" id="SSF53383">
    <property type="entry name" value="PLP-dependent transferases"/>
    <property type="match status" value="1"/>
</dbReference>
<name>A0A1K2HQ90_9NEIS</name>
<dbReference type="InterPro" id="IPR015424">
    <property type="entry name" value="PyrdxlP-dep_Trfase"/>
</dbReference>
<dbReference type="InterPro" id="IPR015422">
    <property type="entry name" value="PyrdxlP-dep_Trfase_small"/>
</dbReference>
<keyword evidence="5" id="KW-0238">DNA-binding</keyword>
<evidence type="ECO:0000313" key="8">
    <source>
        <dbReference type="EMBL" id="SFZ78915.1"/>
    </source>
</evidence>
<accession>A0A1K2HQ90</accession>
<dbReference type="PROSITE" id="PS50949">
    <property type="entry name" value="HTH_GNTR"/>
    <property type="match status" value="1"/>
</dbReference>